<evidence type="ECO:0000313" key="2">
    <source>
        <dbReference type="Proteomes" id="UP000886786"/>
    </source>
</evidence>
<name>A0A9D0ZR39_9FIRM</name>
<organism evidence="1 2">
    <name type="scientific">Candidatus Coprosoma intestinipullorum</name>
    <dbReference type="NCBI Taxonomy" id="2840752"/>
    <lineage>
        <taxon>Bacteria</taxon>
        <taxon>Bacillati</taxon>
        <taxon>Bacillota</taxon>
        <taxon>Bacillota incertae sedis</taxon>
        <taxon>Candidatus Coprosoma</taxon>
    </lineage>
</organism>
<sequence>MKNINTRLQEMTNKLSSKELFESNGLGNEINFHVFDYDPEDEYVVREYLENYLLKRTKLNIKVFDIYDIIIDILKEKGFLEKCFEYEKKNGAKYLNTIISKTIGIGSRNDLIVKKIKNEVEPNQIIIITGIGKCYGIVRGHTILNNLHSVITNNPLIMFYPGSYNGQSFKLFNKLENDNYYRAFQFVGRK</sequence>
<gene>
    <name evidence="1" type="ORF">IAB27_05050</name>
</gene>
<protein>
    <submittedName>
        <fullName evidence="1">DUF1788 domain-containing protein</fullName>
    </submittedName>
</protein>
<reference evidence="1" key="1">
    <citation type="submission" date="2020-10" db="EMBL/GenBank/DDBJ databases">
        <authorList>
            <person name="Gilroy R."/>
        </authorList>
    </citation>
    <scope>NUCLEOTIDE SEQUENCE</scope>
    <source>
        <strain evidence="1">CHK147-3167</strain>
    </source>
</reference>
<evidence type="ECO:0000313" key="1">
    <source>
        <dbReference type="EMBL" id="HIQ90971.1"/>
    </source>
</evidence>
<comment type="caution">
    <text evidence="1">The sequence shown here is derived from an EMBL/GenBank/DDBJ whole genome shotgun (WGS) entry which is preliminary data.</text>
</comment>
<dbReference type="Pfam" id="PF08747">
    <property type="entry name" value="BrxB"/>
    <property type="match status" value="1"/>
</dbReference>
<proteinExistence type="predicted"/>
<dbReference type="Proteomes" id="UP000886786">
    <property type="component" value="Unassembled WGS sequence"/>
</dbReference>
<dbReference type="InterPro" id="IPR014858">
    <property type="entry name" value="BrxB"/>
</dbReference>
<reference evidence="1" key="2">
    <citation type="journal article" date="2021" name="PeerJ">
        <title>Extensive microbial diversity within the chicken gut microbiome revealed by metagenomics and culture.</title>
        <authorList>
            <person name="Gilroy R."/>
            <person name="Ravi A."/>
            <person name="Getino M."/>
            <person name="Pursley I."/>
            <person name="Horton D.L."/>
            <person name="Alikhan N.F."/>
            <person name="Baker D."/>
            <person name="Gharbi K."/>
            <person name="Hall N."/>
            <person name="Watson M."/>
            <person name="Adriaenssens E.M."/>
            <person name="Foster-Nyarko E."/>
            <person name="Jarju S."/>
            <person name="Secka A."/>
            <person name="Antonio M."/>
            <person name="Oren A."/>
            <person name="Chaudhuri R.R."/>
            <person name="La Ragione R."/>
            <person name="Hildebrand F."/>
            <person name="Pallen M.J."/>
        </authorList>
    </citation>
    <scope>NUCLEOTIDE SEQUENCE</scope>
    <source>
        <strain evidence="1">CHK147-3167</strain>
    </source>
</reference>
<dbReference type="EMBL" id="DVFV01000094">
    <property type="protein sequence ID" value="HIQ90971.1"/>
    <property type="molecule type" value="Genomic_DNA"/>
</dbReference>
<accession>A0A9D0ZR39</accession>
<dbReference type="AlphaFoldDB" id="A0A9D0ZR39"/>